<comment type="caution">
    <text evidence="1">The sequence shown here is derived from an EMBL/GenBank/DDBJ whole genome shotgun (WGS) entry which is preliminary data.</text>
</comment>
<organism evidence="1 2">
    <name type="scientific">Deefgea salmonis</name>
    <dbReference type="NCBI Taxonomy" id="2875502"/>
    <lineage>
        <taxon>Bacteria</taxon>
        <taxon>Pseudomonadati</taxon>
        <taxon>Pseudomonadota</taxon>
        <taxon>Betaproteobacteria</taxon>
        <taxon>Neisseriales</taxon>
        <taxon>Chitinibacteraceae</taxon>
        <taxon>Deefgea</taxon>
    </lineage>
</organism>
<evidence type="ECO:0000313" key="1">
    <source>
        <dbReference type="EMBL" id="MCB5196487.1"/>
    </source>
</evidence>
<dbReference type="RefSeq" id="WP_226764242.1">
    <property type="nucleotide sequence ID" value="NZ_JAJAWG010000005.1"/>
</dbReference>
<dbReference type="Proteomes" id="UP001198034">
    <property type="component" value="Unassembled WGS sequence"/>
</dbReference>
<protein>
    <submittedName>
        <fullName evidence="1">Uncharacterized protein</fullName>
    </submittedName>
</protein>
<sequence length="107" mass="12654">MLEVQLASNRYLERFFQRFKQHAAAVRLNIANELPEIILHRPDKIKAAYHLKRSGRLIYEYKIVLPKNINFRAAYIQNEHCISVFFISDTLIKHQFVRQLAATDLVD</sequence>
<reference evidence="1 2" key="1">
    <citation type="submission" date="2021-10" db="EMBL/GenBank/DDBJ databases">
        <authorList>
            <person name="Chen M."/>
        </authorList>
    </citation>
    <scope>NUCLEOTIDE SEQUENCE [LARGE SCALE GENOMIC DNA]</scope>
    <source>
        <strain evidence="1 2">H3-26</strain>
    </source>
</reference>
<gene>
    <name evidence="1" type="ORF">LG219_09420</name>
</gene>
<dbReference type="EMBL" id="JAJAWG010000005">
    <property type="protein sequence ID" value="MCB5196487.1"/>
    <property type="molecule type" value="Genomic_DNA"/>
</dbReference>
<keyword evidence="2" id="KW-1185">Reference proteome</keyword>
<accession>A0ABS8BL90</accession>
<proteinExistence type="predicted"/>
<evidence type="ECO:0000313" key="2">
    <source>
        <dbReference type="Proteomes" id="UP001198034"/>
    </source>
</evidence>
<name>A0ABS8BL90_9NEIS</name>